<organism evidence="2">
    <name type="scientific">uncultured marine virus</name>
    <dbReference type="NCBI Taxonomy" id="186617"/>
    <lineage>
        <taxon>Viruses</taxon>
        <taxon>environmental samples</taxon>
    </lineage>
</organism>
<feature type="compositionally biased region" description="Low complexity" evidence="1">
    <location>
        <begin position="15"/>
        <end position="30"/>
    </location>
</feature>
<sequence length="150" mass="15253">MPIVAADPEHSPHQSSGASEKSSAAATSGSVGRQAAHHSRATPPTSRSLAGLTPAEISPSKMPAPHSSTRRPTDHGRGRGRAGHATSSGQQARRAPADLTHAAAWPICLRSFSVRIIARAAIGRGATRVTSTPVRLTVGAVGMGQSSIGC</sequence>
<reference evidence="2" key="2">
    <citation type="submission" date="2015-03" db="EMBL/GenBank/DDBJ databases">
        <authorList>
            <person name="Chow C.-E.T."/>
            <person name="Winget D.M."/>
            <person name="White R.A.III."/>
            <person name="Hallam S.J."/>
            <person name="Suttle C.A."/>
        </authorList>
    </citation>
    <scope>NUCLEOTIDE SEQUENCE</scope>
    <source>
        <strain evidence="2">Anoxic2_5</strain>
    </source>
</reference>
<protein>
    <submittedName>
        <fullName evidence="2">Uncharacterized protein</fullName>
    </submittedName>
</protein>
<evidence type="ECO:0000313" key="2">
    <source>
        <dbReference type="EMBL" id="AKH47133.1"/>
    </source>
</evidence>
<proteinExistence type="predicted"/>
<reference evidence="2" key="1">
    <citation type="journal article" date="2015" name="Front. Microbiol.">
        <title>Combining genomic sequencing methods to explore viral diversity and reveal potential virus-host interactions.</title>
        <authorList>
            <person name="Chow C.E."/>
            <person name="Winget D.M."/>
            <person name="White R.A.III."/>
            <person name="Hallam S.J."/>
            <person name="Suttle C.A."/>
        </authorList>
    </citation>
    <scope>NUCLEOTIDE SEQUENCE</scope>
    <source>
        <strain evidence="2">Anoxic2_5</strain>
    </source>
</reference>
<evidence type="ECO:0000256" key="1">
    <source>
        <dbReference type="SAM" id="MobiDB-lite"/>
    </source>
</evidence>
<dbReference type="EMBL" id="KR029589">
    <property type="protein sequence ID" value="AKH47133.1"/>
    <property type="molecule type" value="Genomic_DNA"/>
</dbReference>
<name>A0A0F7L6F5_9VIRU</name>
<accession>A0A0F7L6F5</accession>
<feature type="region of interest" description="Disordered" evidence="1">
    <location>
        <begin position="1"/>
        <end position="97"/>
    </location>
</feature>